<evidence type="ECO:0000256" key="4">
    <source>
        <dbReference type="ARBA" id="ARBA00022898"/>
    </source>
</evidence>
<evidence type="ECO:0000256" key="1">
    <source>
        <dbReference type="ARBA" id="ARBA00001933"/>
    </source>
</evidence>
<dbReference type="GO" id="GO:0016831">
    <property type="term" value="F:carboxy-lyase activity"/>
    <property type="evidence" value="ECO:0007669"/>
    <property type="project" value="UniProtKB-KW"/>
</dbReference>
<keyword evidence="3" id="KW-0210">Decarboxylase</keyword>
<dbReference type="InterPro" id="IPR002129">
    <property type="entry name" value="PyrdxlP-dep_de-COase"/>
</dbReference>
<dbReference type="CDD" id="cd06450">
    <property type="entry name" value="DOPA_deC_like"/>
    <property type="match status" value="1"/>
</dbReference>
<dbReference type="EnsemblMetazoa" id="XM_014405044.2">
    <property type="protein sequence ID" value="XP_014260530.1"/>
    <property type="gene ID" value="LOC106673087"/>
</dbReference>
<dbReference type="PANTHER" id="PTHR45677:SF8">
    <property type="entry name" value="CYSTEINE SULFINIC ACID DECARBOXYLASE"/>
    <property type="match status" value="1"/>
</dbReference>
<dbReference type="OrthoDB" id="392571at2759"/>
<evidence type="ECO:0000256" key="2">
    <source>
        <dbReference type="ARBA" id="ARBA00009533"/>
    </source>
</evidence>
<keyword evidence="5 7" id="KW-0456">Lyase</keyword>
<dbReference type="GO" id="GO:0030170">
    <property type="term" value="F:pyridoxal phosphate binding"/>
    <property type="evidence" value="ECO:0007669"/>
    <property type="project" value="InterPro"/>
</dbReference>
<comment type="cofactor">
    <cofactor evidence="1 6 7">
        <name>pyridoxal 5'-phosphate</name>
        <dbReference type="ChEBI" id="CHEBI:597326"/>
    </cofactor>
</comment>
<sequence>MDTGEDIATFLSTLLVVLREEAVLATPQEKPVVVFKQPDLLQKELNLTLDETCTEEELLLICRKVARYSVKTSHPYFLNQLYAGVDKYGLAGALFSEALNTNQYTYEVAPAFSLCEMEVIRKSLKLVGFTQGDGIFSPGGSLSNMYGIVLARYQKCPNVKKSGIAGMKPFVVFTSKDAHYSFTKGAHWLGIGTDNVKAIEADFNGRMIPEKIEEAIKMAIKEDKVPIMVNATAGTTVLGAFDKFNDIADICKKYGIWMHVDACWGGSLLFSKDYRYKLNGIERADSISWNPHKMLGAPLQCSMFLVKHTNLLKECNMAGATYLFQQDKMYDVKYDSGDKSLQCGRKVDAFKFWSMWKIRGSDQLSHMVDNAINCAKYFLEEIKKRHNFILLLEEFDTSNVCFWYIPERLIGLEKTKTWWDEVNQIAPNLKKKFVEESCLMIGYQPLAHRNLKNFFRLVVTCHPVRTKAHMDNIIQMFERHGKNL</sequence>
<dbReference type="PANTHER" id="PTHR45677">
    <property type="entry name" value="GLUTAMATE DECARBOXYLASE-RELATED"/>
    <property type="match status" value="1"/>
</dbReference>
<dbReference type="Proteomes" id="UP000494040">
    <property type="component" value="Unassembled WGS sequence"/>
</dbReference>
<keyword evidence="4 6" id="KW-0663">Pyridoxal phosphate</keyword>
<dbReference type="GO" id="GO:0005737">
    <property type="term" value="C:cytoplasm"/>
    <property type="evidence" value="ECO:0007669"/>
    <property type="project" value="TreeGrafter"/>
</dbReference>
<dbReference type="AlphaFoldDB" id="A0A8I6SBQ3"/>
<evidence type="ECO:0000256" key="6">
    <source>
        <dbReference type="PIRSR" id="PIRSR602129-50"/>
    </source>
</evidence>
<dbReference type="InterPro" id="IPR021115">
    <property type="entry name" value="Pyridoxal-P_BS"/>
</dbReference>
<dbReference type="Pfam" id="PF00282">
    <property type="entry name" value="Pyridoxal_deC"/>
    <property type="match status" value="1"/>
</dbReference>
<dbReference type="InterPro" id="IPR015421">
    <property type="entry name" value="PyrdxlP-dep_Trfase_major"/>
</dbReference>
<evidence type="ECO:0008006" key="10">
    <source>
        <dbReference type="Google" id="ProtNLM"/>
    </source>
</evidence>
<organism evidence="8 9">
    <name type="scientific">Cimex lectularius</name>
    <name type="common">Bed bug</name>
    <name type="synonym">Acanthia lectularia</name>
    <dbReference type="NCBI Taxonomy" id="79782"/>
    <lineage>
        <taxon>Eukaryota</taxon>
        <taxon>Metazoa</taxon>
        <taxon>Ecdysozoa</taxon>
        <taxon>Arthropoda</taxon>
        <taxon>Hexapoda</taxon>
        <taxon>Insecta</taxon>
        <taxon>Pterygota</taxon>
        <taxon>Neoptera</taxon>
        <taxon>Paraneoptera</taxon>
        <taxon>Hemiptera</taxon>
        <taxon>Heteroptera</taxon>
        <taxon>Panheteroptera</taxon>
        <taxon>Cimicomorpha</taxon>
        <taxon>Cimicidae</taxon>
        <taxon>Cimex</taxon>
    </lineage>
</organism>
<evidence type="ECO:0000256" key="3">
    <source>
        <dbReference type="ARBA" id="ARBA00022793"/>
    </source>
</evidence>
<keyword evidence="9" id="KW-1185">Reference proteome</keyword>
<dbReference type="InterPro" id="IPR015424">
    <property type="entry name" value="PyrdxlP-dep_Trfase"/>
</dbReference>
<evidence type="ECO:0000313" key="8">
    <source>
        <dbReference type="EnsemblMetazoa" id="XP_014260530.1"/>
    </source>
</evidence>
<dbReference type="RefSeq" id="XP_014260530.1">
    <property type="nucleotide sequence ID" value="XM_014405044.2"/>
</dbReference>
<comment type="similarity">
    <text evidence="2 7">Belongs to the group II decarboxylase family.</text>
</comment>
<dbReference type="SUPFAM" id="SSF53383">
    <property type="entry name" value="PLP-dependent transferases"/>
    <property type="match status" value="1"/>
</dbReference>
<accession>A0A8I6SBQ3</accession>
<dbReference type="OMA" id="KEETPEW"/>
<dbReference type="PROSITE" id="PS00392">
    <property type="entry name" value="DDC_GAD_HDC_YDC"/>
    <property type="match status" value="1"/>
</dbReference>
<evidence type="ECO:0000256" key="7">
    <source>
        <dbReference type="RuleBase" id="RU000382"/>
    </source>
</evidence>
<proteinExistence type="inferred from homology"/>
<feature type="modified residue" description="N6-(pyridoxal phosphate)lysine" evidence="6">
    <location>
        <position position="293"/>
    </location>
</feature>
<dbReference type="GeneID" id="106673087"/>
<dbReference type="KEGG" id="clec:106673087"/>
<evidence type="ECO:0000313" key="9">
    <source>
        <dbReference type="Proteomes" id="UP000494040"/>
    </source>
</evidence>
<dbReference type="Gene3D" id="3.90.1150.170">
    <property type="match status" value="1"/>
</dbReference>
<protein>
    <recommendedName>
        <fullName evidence="10">Glutamate decarboxylase</fullName>
    </recommendedName>
</protein>
<name>A0A8I6SBQ3_CIMLE</name>
<reference evidence="8" key="1">
    <citation type="submission" date="2022-01" db="UniProtKB">
        <authorList>
            <consortium name="EnsemblMetazoa"/>
        </authorList>
    </citation>
    <scope>IDENTIFICATION</scope>
</reference>
<dbReference type="Gene3D" id="3.40.640.10">
    <property type="entry name" value="Type I PLP-dependent aspartate aminotransferase-like (Major domain)"/>
    <property type="match status" value="1"/>
</dbReference>
<dbReference type="GO" id="GO:0019752">
    <property type="term" value="P:carboxylic acid metabolic process"/>
    <property type="evidence" value="ECO:0007669"/>
    <property type="project" value="InterPro"/>
</dbReference>
<evidence type="ECO:0000256" key="5">
    <source>
        <dbReference type="ARBA" id="ARBA00023239"/>
    </source>
</evidence>